<dbReference type="EMBL" id="CP073355">
    <property type="protein sequence ID" value="URA10154.1"/>
    <property type="molecule type" value="Genomic_DNA"/>
</dbReference>
<reference evidence="11" key="1">
    <citation type="submission" date="2021-04" db="EMBL/GenBank/DDBJ databases">
        <authorList>
            <person name="Postec A."/>
        </authorList>
    </citation>
    <scope>NUCLEOTIDE SEQUENCE</scope>
    <source>
        <strain evidence="11">F1F22</strain>
    </source>
</reference>
<dbReference type="GO" id="GO:0006605">
    <property type="term" value="P:protein targeting"/>
    <property type="evidence" value="ECO:0007669"/>
    <property type="project" value="UniProtKB-UniRule"/>
</dbReference>
<evidence type="ECO:0000256" key="7">
    <source>
        <dbReference type="ARBA" id="ARBA00023010"/>
    </source>
</evidence>
<feature type="transmembrane region" description="Helical" evidence="9">
    <location>
        <begin position="159"/>
        <end position="180"/>
    </location>
</feature>
<dbReference type="PANTHER" id="PTHR30081">
    <property type="entry name" value="PROTEIN-EXPORT MEMBRANE PROTEIN SEC"/>
    <property type="match status" value="1"/>
</dbReference>
<dbReference type="InterPro" id="IPR022645">
    <property type="entry name" value="SecD/SecF_bac"/>
</dbReference>
<evidence type="ECO:0000256" key="4">
    <source>
        <dbReference type="ARBA" id="ARBA00022692"/>
    </source>
</evidence>
<keyword evidence="6 9" id="KW-1133">Transmembrane helix</keyword>
<name>A0AAX3BCW6_9SPIR</name>
<comment type="subcellular location">
    <subcellularLocation>
        <location evidence="1 9">Cell membrane</location>
        <topology evidence="1 9">Multi-pass membrane protein</topology>
    </subcellularLocation>
</comment>
<dbReference type="NCBIfam" id="TIGR00966">
    <property type="entry name" value="transloc_SecF"/>
    <property type="match status" value="1"/>
</dbReference>
<evidence type="ECO:0000256" key="2">
    <source>
        <dbReference type="ARBA" id="ARBA00022448"/>
    </source>
</evidence>
<accession>A0AAX3BCW6</accession>
<evidence type="ECO:0000256" key="8">
    <source>
        <dbReference type="ARBA" id="ARBA00023136"/>
    </source>
</evidence>
<keyword evidence="4 9" id="KW-0812">Transmembrane</keyword>
<dbReference type="SUPFAM" id="SSF82866">
    <property type="entry name" value="Multidrug efflux transporter AcrB transmembrane domain"/>
    <property type="match status" value="1"/>
</dbReference>
<comment type="function">
    <text evidence="9">Part of the Sec protein translocase complex. Interacts with the SecYEG preprotein conducting channel. SecDF uses the proton motive force (PMF) to complete protein translocation after the ATP-dependent function of SecA.</text>
</comment>
<dbReference type="RefSeq" id="WP_271435285.1">
    <property type="nucleotide sequence ID" value="NZ_CP073355.1"/>
</dbReference>
<dbReference type="InterPro" id="IPR048634">
    <property type="entry name" value="SecD_SecF_C"/>
</dbReference>
<dbReference type="GO" id="GO:0043952">
    <property type="term" value="P:protein transport by the Sec complex"/>
    <property type="evidence" value="ECO:0007669"/>
    <property type="project" value="UniProtKB-UniRule"/>
</dbReference>
<dbReference type="Pfam" id="PF02355">
    <property type="entry name" value="SecD_SecF_C"/>
    <property type="match status" value="1"/>
</dbReference>
<gene>
    <name evidence="9 11" type="primary">secF</name>
    <name evidence="11" type="ORF">KDW03_11845</name>
</gene>
<keyword evidence="3 9" id="KW-1003">Cell membrane</keyword>
<evidence type="ECO:0000313" key="11">
    <source>
        <dbReference type="EMBL" id="URA10154.1"/>
    </source>
</evidence>
<evidence type="ECO:0000256" key="6">
    <source>
        <dbReference type="ARBA" id="ARBA00022989"/>
    </source>
</evidence>
<protein>
    <recommendedName>
        <fullName evidence="9">Protein-export membrane protein SecF</fullName>
    </recommendedName>
</protein>
<dbReference type="GO" id="GO:0065002">
    <property type="term" value="P:intracellular protein transmembrane transport"/>
    <property type="evidence" value="ECO:0007669"/>
    <property type="project" value="UniProtKB-UniRule"/>
</dbReference>
<organism evidence="11 12">
    <name type="scientific">Thermospira aquatica</name>
    <dbReference type="NCBI Taxonomy" id="2828656"/>
    <lineage>
        <taxon>Bacteria</taxon>
        <taxon>Pseudomonadati</taxon>
        <taxon>Spirochaetota</taxon>
        <taxon>Spirochaetia</taxon>
        <taxon>Brevinematales</taxon>
        <taxon>Thermospiraceae</taxon>
        <taxon>Thermospira</taxon>
    </lineage>
</organism>
<comment type="subunit">
    <text evidence="9">Forms a complex with SecD. Part of the essential Sec protein translocation apparatus which comprises SecA, SecYEG and auxiliary proteins SecDF. Other proteins may also be involved.</text>
</comment>
<feature type="transmembrane region" description="Helical" evidence="9">
    <location>
        <begin position="262"/>
        <end position="288"/>
    </location>
</feature>
<dbReference type="PANTHER" id="PTHR30081:SF8">
    <property type="entry name" value="PROTEIN TRANSLOCASE SUBUNIT SECF"/>
    <property type="match status" value="1"/>
</dbReference>
<dbReference type="KEGG" id="taqu:KDW03_11845"/>
<evidence type="ECO:0000256" key="1">
    <source>
        <dbReference type="ARBA" id="ARBA00004651"/>
    </source>
</evidence>
<evidence type="ECO:0000256" key="9">
    <source>
        <dbReference type="HAMAP-Rule" id="MF_01464"/>
    </source>
</evidence>
<evidence type="ECO:0000313" key="12">
    <source>
        <dbReference type="Proteomes" id="UP001056539"/>
    </source>
</evidence>
<feature type="transmembrane region" description="Helical" evidence="9">
    <location>
        <begin position="12"/>
        <end position="33"/>
    </location>
</feature>
<dbReference type="GO" id="GO:0015450">
    <property type="term" value="F:protein-transporting ATPase activity"/>
    <property type="evidence" value="ECO:0007669"/>
    <property type="project" value="InterPro"/>
</dbReference>
<evidence type="ECO:0000256" key="5">
    <source>
        <dbReference type="ARBA" id="ARBA00022927"/>
    </source>
</evidence>
<keyword evidence="7 9" id="KW-0811">Translocation</keyword>
<feature type="transmembrane region" description="Helical" evidence="9">
    <location>
        <begin position="131"/>
        <end position="152"/>
    </location>
</feature>
<dbReference type="InterPro" id="IPR022813">
    <property type="entry name" value="SecD/SecF_arch_bac"/>
</dbReference>
<feature type="transmembrane region" description="Helical" evidence="9">
    <location>
        <begin position="186"/>
        <end position="207"/>
    </location>
</feature>
<evidence type="ECO:0000256" key="3">
    <source>
        <dbReference type="ARBA" id="ARBA00022475"/>
    </source>
</evidence>
<dbReference type="GO" id="GO:0005886">
    <property type="term" value="C:plasma membrane"/>
    <property type="evidence" value="ECO:0007669"/>
    <property type="project" value="UniProtKB-SubCell"/>
</dbReference>
<feature type="domain" description="Protein export membrane protein SecD/SecF C-terminal" evidence="10">
    <location>
        <begin position="107"/>
        <end position="286"/>
    </location>
</feature>
<sequence length="296" mass="32611">MKEKKPIPFMKVTPLAIVLSLLIILAGVVVYVVNGGFEVGIDFKGGSRAEVALQQKVSVGEIRSLFKNVGIDANVTTVGLVEDNRFVITVPYEEGRDGIELIKKTLYQAYGEDKVSLLGVTVVEAKVGKSFVYRALNLIWVVSLIILVYIVIRFDFSYGFGAVVALLHDLLIMLAFALFLRIPIDITIIAAILMILGYSINDTIVVFDRIRERKALHKEEDFVLVIDRSVTEVLDRSIITSLTTLFAAVALYIWGGEVLRNFSVILIVGLISGTYSSVMIASPVTAGVRRLTNRAK</sequence>
<dbReference type="PRINTS" id="PR01755">
    <property type="entry name" value="SECFTRNLCASE"/>
</dbReference>
<proteinExistence type="inferred from homology"/>
<dbReference type="Proteomes" id="UP001056539">
    <property type="component" value="Chromosome"/>
</dbReference>
<dbReference type="Gene3D" id="1.20.1640.10">
    <property type="entry name" value="Multidrug efflux transporter AcrB transmembrane domain"/>
    <property type="match status" value="1"/>
</dbReference>
<feature type="transmembrane region" description="Helical" evidence="9">
    <location>
        <begin position="238"/>
        <end position="256"/>
    </location>
</feature>
<keyword evidence="8 9" id="KW-0472">Membrane</keyword>
<keyword evidence="2 9" id="KW-0813">Transport</keyword>
<comment type="similarity">
    <text evidence="9">Belongs to the SecD/SecF family. SecF subfamily.</text>
</comment>
<reference evidence="11" key="2">
    <citation type="submission" date="2022-06" db="EMBL/GenBank/DDBJ databases">
        <title>Thermospira aquatica gen. nov., sp. nov.</title>
        <authorList>
            <person name="Ben Ali Gam Z."/>
            <person name="Labat M."/>
        </authorList>
    </citation>
    <scope>NUCLEOTIDE SEQUENCE</scope>
    <source>
        <strain evidence="11">F1F22</strain>
    </source>
</reference>
<dbReference type="AlphaFoldDB" id="A0AAX3BCW6"/>
<dbReference type="InterPro" id="IPR005665">
    <property type="entry name" value="SecF_bac"/>
</dbReference>
<evidence type="ECO:0000259" key="10">
    <source>
        <dbReference type="Pfam" id="PF02355"/>
    </source>
</evidence>
<dbReference type="HAMAP" id="MF_01464_B">
    <property type="entry name" value="SecF_B"/>
    <property type="match status" value="1"/>
</dbReference>
<keyword evidence="12" id="KW-1185">Reference proteome</keyword>
<keyword evidence="5 9" id="KW-0653">Protein transport</keyword>